<organism evidence="2 3">
    <name type="scientific">Sorangium cellulosum</name>
    <name type="common">Polyangium cellulosum</name>
    <dbReference type="NCBI Taxonomy" id="56"/>
    <lineage>
        <taxon>Bacteria</taxon>
        <taxon>Pseudomonadati</taxon>
        <taxon>Myxococcota</taxon>
        <taxon>Polyangia</taxon>
        <taxon>Polyangiales</taxon>
        <taxon>Polyangiaceae</taxon>
        <taxon>Sorangium</taxon>
    </lineage>
</organism>
<protein>
    <submittedName>
        <fullName evidence="2">Uncharacterized protein</fullName>
    </submittedName>
</protein>
<accession>A0A150QJC2</accession>
<name>A0A150QJC2_SORCE</name>
<keyword evidence="1" id="KW-1133">Transmembrane helix</keyword>
<dbReference type="AlphaFoldDB" id="A0A150QJC2"/>
<dbReference type="Proteomes" id="UP000075260">
    <property type="component" value="Unassembled WGS sequence"/>
</dbReference>
<feature type="transmembrane region" description="Helical" evidence="1">
    <location>
        <begin position="12"/>
        <end position="32"/>
    </location>
</feature>
<gene>
    <name evidence="2" type="ORF">BE15_26430</name>
</gene>
<evidence type="ECO:0000256" key="1">
    <source>
        <dbReference type="SAM" id="Phobius"/>
    </source>
</evidence>
<reference evidence="2 3" key="1">
    <citation type="submission" date="2014-02" db="EMBL/GenBank/DDBJ databases">
        <title>The small core and large imbalanced accessory genome model reveals a collaborative survival strategy of Sorangium cellulosum strains in nature.</title>
        <authorList>
            <person name="Han K."/>
            <person name="Peng R."/>
            <person name="Blom J."/>
            <person name="Li Y.-Z."/>
        </authorList>
    </citation>
    <scope>NUCLEOTIDE SEQUENCE [LARGE SCALE GENOMIC DNA]</scope>
    <source>
        <strain evidence="2 3">So0008-312</strain>
    </source>
</reference>
<keyword evidence="1" id="KW-0812">Transmembrane</keyword>
<evidence type="ECO:0000313" key="2">
    <source>
        <dbReference type="EMBL" id="KYF68023.1"/>
    </source>
</evidence>
<comment type="caution">
    <text evidence="2">The sequence shown here is derived from an EMBL/GenBank/DDBJ whole genome shotgun (WGS) entry which is preliminary data.</text>
</comment>
<sequence>MPRWNSPDALKMAAMFVASSLAVSAVGLWQAFVRITDEGVASPLSRPIPWTEIVSVRGNDRMIELRSASRCVAIALWPFRSRQELMGYIAERLRRAGREGLVQ</sequence>
<proteinExistence type="predicted"/>
<evidence type="ECO:0000313" key="3">
    <source>
        <dbReference type="Proteomes" id="UP000075260"/>
    </source>
</evidence>
<dbReference type="EMBL" id="JEMA01000598">
    <property type="protein sequence ID" value="KYF68023.1"/>
    <property type="molecule type" value="Genomic_DNA"/>
</dbReference>
<keyword evidence="1" id="KW-0472">Membrane</keyword>